<comment type="subcellular location">
    <subcellularLocation>
        <location evidence="2">Cytoplasm</location>
        <location evidence="2">Cytoskeleton</location>
        <location evidence="2">Cilium axoneme</location>
    </subcellularLocation>
    <subcellularLocation>
        <location evidence="1">Membrane</location>
        <topology evidence="1">Multi-pass membrane protein</topology>
    </subcellularLocation>
</comment>
<keyword evidence="11 14" id="KW-0472">Membrane</keyword>
<evidence type="ECO:0000256" key="9">
    <source>
        <dbReference type="ARBA" id="ARBA00023065"/>
    </source>
</evidence>
<feature type="region of interest" description="Disordered" evidence="13">
    <location>
        <begin position="308"/>
        <end position="364"/>
    </location>
</feature>
<keyword evidence="10" id="KW-0129">CBS domain</keyword>
<dbReference type="Pfam" id="PF13855">
    <property type="entry name" value="LRR_8"/>
    <property type="match status" value="1"/>
</dbReference>
<feature type="compositionally biased region" description="Polar residues" evidence="13">
    <location>
        <begin position="316"/>
        <end position="338"/>
    </location>
</feature>
<reference evidence="16 17" key="1">
    <citation type="journal article" date="2012" name="Genome Biol.">
        <title>The genome of the polar eukaryotic microalga coccomyxa subellipsoidea reveals traits of cold adaptation.</title>
        <authorList>
            <person name="Blanc G."/>
            <person name="Agarkova I."/>
            <person name="Grimwood J."/>
            <person name="Kuo A."/>
            <person name="Brueggeman A."/>
            <person name="Dunigan D."/>
            <person name="Gurnon J."/>
            <person name="Ladunga I."/>
            <person name="Lindquist E."/>
            <person name="Lucas S."/>
            <person name="Pangilinan J."/>
            <person name="Proschold T."/>
            <person name="Salamov A."/>
            <person name="Schmutz J."/>
            <person name="Weeks D."/>
            <person name="Yamada T."/>
            <person name="Claverie J.M."/>
            <person name="Grigoriev I."/>
            <person name="Van Etten J."/>
            <person name="Lomsadze A."/>
            <person name="Borodovsky M."/>
        </authorList>
    </citation>
    <scope>NUCLEOTIDE SEQUENCE [LARGE SCALE GENOMIC DNA]</scope>
    <source>
        <strain evidence="16 17">C-169</strain>
    </source>
</reference>
<evidence type="ECO:0000256" key="10">
    <source>
        <dbReference type="ARBA" id="ARBA00023122"/>
    </source>
</evidence>
<dbReference type="SUPFAM" id="SSF81340">
    <property type="entry name" value="Clc chloride channel"/>
    <property type="match status" value="1"/>
</dbReference>
<evidence type="ECO:0000256" key="8">
    <source>
        <dbReference type="ARBA" id="ARBA00022989"/>
    </source>
</evidence>
<gene>
    <name evidence="16" type="ORF">COCSUDRAFT_47876</name>
</gene>
<dbReference type="SUPFAM" id="SSF54631">
    <property type="entry name" value="CBS-domain pair"/>
    <property type="match status" value="1"/>
</dbReference>
<keyword evidence="12" id="KW-0868">Chloride</keyword>
<protein>
    <submittedName>
        <fullName evidence="16">Clc chloride channel</fullName>
    </submittedName>
</protein>
<dbReference type="InterPro" id="IPR001807">
    <property type="entry name" value="ClC"/>
</dbReference>
<dbReference type="InterPro" id="IPR051280">
    <property type="entry name" value="Cl-channel/antiporter"/>
</dbReference>
<dbReference type="Pfam" id="PF00571">
    <property type="entry name" value="CBS"/>
    <property type="match status" value="1"/>
</dbReference>
<keyword evidence="6 14" id="KW-0812">Transmembrane</keyword>
<dbReference type="Gene3D" id="3.80.10.10">
    <property type="entry name" value="Ribonuclease Inhibitor"/>
    <property type="match status" value="2"/>
</dbReference>
<evidence type="ECO:0000256" key="1">
    <source>
        <dbReference type="ARBA" id="ARBA00004141"/>
    </source>
</evidence>
<feature type="region of interest" description="Disordered" evidence="13">
    <location>
        <begin position="1034"/>
        <end position="1055"/>
    </location>
</feature>
<dbReference type="eggNOG" id="KOG0474">
    <property type="taxonomic scope" value="Eukaryota"/>
</dbReference>
<comment type="similarity">
    <text evidence="3">Belongs to the chloride channel (TC 2.A.49) family.</text>
</comment>
<sequence length="1083" mass="116883">MPVCNYFGIACQNWRVERLVLSCNGVEAACAALQGSLPEEIGNLTELRVLDLQRNQLRSTIPEALGRLTNLEALRLASNRFYGYMSPKWVNMTALRVLDVRQNALTGVLPVAWGAFENLMVLHVDHNSLSGYLPASFGNLRDLRILALGNTAIVGPLPVSWANMTSLRALDVSSNCGICGNLPTFPPSVLAKLQVESQGSGLGWTCNKNACAQFPISILAQAVICMSIVGGLILLCLVRRVLFHYYPGLIILSPTAMLLHRQRGTAQAARNAQELAQQTSNMEAGCAAGNKRSSAVFLNPDSTYSYALKEEEPRSSEQNARNAQQPDNISTVVPQNAQIPVDGVPPLEEAANGQPPLRQSRSRAPGAAVALLHSDAERREFISAGAAAGLAAAFGAPIGGVLFSLEEATTHWSRKVAWRCFVCSTTAVFTLAQLHPRWKHGVLSFQGLADLENKEWFEQLPFIVAVSVAAGLLGAIFNKAHKRIFKWRAPRTNNTARLLEAVGLGMFTIAAIFLLSYLFGECVDVPAWHEQGFGFTFHCTGGKYNDLATAFLANPDETIKHIFSLGRLSPKFEVCEGSNCYFTLRSLFILTSSYLVFMVLLGGIVIPGGLFMPSIMVGSSFGASMGLLLMKWLPDWNIQPGVYAMCAAAAMLGGVFRSSISLVVIVVEGTQSTKFIIGIIIAVICSNWVGEAINYDGIYETDLEADGSVIFLRPSPPQALFTKTAGDIAAPAVWCFREIERADYVLDVLTRYRHNGFPVVRGCAGAAERDSGEIDAAGRGASRGGPLQGLILRSQILVVLRHQVFCDEAGVPVTALPDADVSLHEQALDSQMRAFFRLTSFSHRRSLASTPSALAAAKQALKERTMSRSRSSPALRGLAIDASGLNEDGGSSNPSMHSADDVLVARSSSPLPDSTARIPSVANNTGVYDVGNGGRRLSWRANAAEAAVAGSGENSLSDGEQRGFRNRVTFTNEPEALLEEQEAQVPETPAERAHAMFTLLGLRHMCVVDENSRVRGIITRRDLDYAAGHGAWRRNKMAPAPDPVSPSGKAAASKRSSKELAQINVAQWSQDIVLLYLSWVPAC</sequence>
<dbReference type="Pfam" id="PF00654">
    <property type="entry name" value="Voltage_CLC"/>
    <property type="match status" value="1"/>
</dbReference>
<dbReference type="PRINTS" id="PR00762">
    <property type="entry name" value="CLCHANNEL"/>
</dbReference>
<dbReference type="PANTHER" id="PTHR11689">
    <property type="entry name" value="CHLORIDE CHANNEL PROTEIN CLC FAMILY MEMBER"/>
    <property type="match status" value="1"/>
</dbReference>
<proteinExistence type="inferred from homology"/>
<evidence type="ECO:0000256" key="7">
    <source>
        <dbReference type="ARBA" id="ARBA00022737"/>
    </source>
</evidence>
<dbReference type="GO" id="GO:0015108">
    <property type="term" value="F:chloride transmembrane transporter activity"/>
    <property type="evidence" value="ECO:0007669"/>
    <property type="project" value="InterPro"/>
</dbReference>
<keyword evidence="8 14" id="KW-1133">Transmembrane helix</keyword>
<dbReference type="FunFam" id="3.80.10.10:FF:000041">
    <property type="entry name" value="LRR receptor-like serine/threonine-protein kinase ERECTA"/>
    <property type="match status" value="1"/>
</dbReference>
<dbReference type="InterPro" id="IPR032675">
    <property type="entry name" value="LRR_dom_sf"/>
</dbReference>
<dbReference type="GO" id="GO:0016020">
    <property type="term" value="C:membrane"/>
    <property type="evidence" value="ECO:0007669"/>
    <property type="project" value="UniProtKB-SubCell"/>
</dbReference>
<evidence type="ECO:0000256" key="3">
    <source>
        <dbReference type="ARBA" id="ARBA00009476"/>
    </source>
</evidence>
<feature type="transmembrane region" description="Helical" evidence="14">
    <location>
        <begin position="456"/>
        <end position="477"/>
    </location>
</feature>
<dbReference type="SUPFAM" id="SSF52058">
    <property type="entry name" value="L domain-like"/>
    <property type="match status" value="1"/>
</dbReference>
<evidence type="ECO:0000313" key="17">
    <source>
        <dbReference type="Proteomes" id="UP000007264"/>
    </source>
</evidence>
<evidence type="ECO:0000256" key="13">
    <source>
        <dbReference type="SAM" id="MobiDB-lite"/>
    </source>
</evidence>
<evidence type="ECO:0000256" key="14">
    <source>
        <dbReference type="SAM" id="Phobius"/>
    </source>
</evidence>
<keyword evidence="17" id="KW-1185">Reference proteome</keyword>
<name>I0YVJ7_COCSC</name>
<dbReference type="GO" id="GO:0005930">
    <property type="term" value="C:axoneme"/>
    <property type="evidence" value="ECO:0007669"/>
    <property type="project" value="UniProtKB-SubCell"/>
</dbReference>
<feature type="transmembrane region" description="Helical" evidence="14">
    <location>
        <begin position="642"/>
        <end position="667"/>
    </location>
</feature>
<feature type="transmembrane region" description="Helical" evidence="14">
    <location>
        <begin position="587"/>
        <end position="606"/>
    </location>
</feature>
<dbReference type="Gene3D" id="1.10.3080.10">
    <property type="entry name" value="Clc chloride channel"/>
    <property type="match status" value="1"/>
</dbReference>
<feature type="transmembrane region" description="Helical" evidence="14">
    <location>
        <begin position="498"/>
        <end position="519"/>
    </location>
</feature>
<dbReference type="InterPro" id="IPR000644">
    <property type="entry name" value="CBS_dom"/>
</dbReference>
<dbReference type="KEGG" id="csl:COCSUDRAFT_47876"/>
<feature type="transmembrane region" description="Helical" evidence="14">
    <location>
        <begin position="381"/>
        <end position="404"/>
    </location>
</feature>
<dbReference type="InterPro" id="IPR046342">
    <property type="entry name" value="CBS_dom_sf"/>
</dbReference>
<dbReference type="OrthoDB" id="428525at2759"/>
<dbReference type="RefSeq" id="XP_005646960.1">
    <property type="nucleotide sequence ID" value="XM_005646903.1"/>
</dbReference>
<keyword evidence="5" id="KW-0433">Leucine-rich repeat</keyword>
<dbReference type="AlphaFoldDB" id="I0YVJ7"/>
<comment type="caution">
    <text evidence="16">The sequence shown here is derived from an EMBL/GenBank/DDBJ whole genome shotgun (WGS) entry which is preliminary data.</text>
</comment>
<evidence type="ECO:0000256" key="5">
    <source>
        <dbReference type="ARBA" id="ARBA00022614"/>
    </source>
</evidence>
<dbReference type="EMBL" id="AGSI01000010">
    <property type="protein sequence ID" value="EIE22416.1"/>
    <property type="molecule type" value="Genomic_DNA"/>
</dbReference>
<feature type="transmembrane region" description="Helical" evidence="14">
    <location>
        <begin position="611"/>
        <end position="630"/>
    </location>
</feature>
<evidence type="ECO:0000259" key="15">
    <source>
        <dbReference type="Pfam" id="PF00571"/>
    </source>
</evidence>
<evidence type="ECO:0000256" key="12">
    <source>
        <dbReference type="ARBA" id="ARBA00023214"/>
    </source>
</evidence>
<keyword evidence="9" id="KW-0406">Ion transport</keyword>
<evidence type="ECO:0000256" key="6">
    <source>
        <dbReference type="ARBA" id="ARBA00022692"/>
    </source>
</evidence>
<keyword evidence="4" id="KW-0813">Transport</keyword>
<dbReference type="Proteomes" id="UP000007264">
    <property type="component" value="Unassembled WGS sequence"/>
</dbReference>
<evidence type="ECO:0000256" key="11">
    <source>
        <dbReference type="ARBA" id="ARBA00023136"/>
    </source>
</evidence>
<organism evidence="16 17">
    <name type="scientific">Coccomyxa subellipsoidea (strain C-169)</name>
    <name type="common">Green microalga</name>
    <dbReference type="NCBI Taxonomy" id="574566"/>
    <lineage>
        <taxon>Eukaryota</taxon>
        <taxon>Viridiplantae</taxon>
        <taxon>Chlorophyta</taxon>
        <taxon>core chlorophytes</taxon>
        <taxon>Trebouxiophyceae</taxon>
        <taxon>Trebouxiophyceae incertae sedis</taxon>
        <taxon>Coccomyxaceae</taxon>
        <taxon>Coccomyxa</taxon>
        <taxon>Coccomyxa subellipsoidea</taxon>
    </lineage>
</organism>
<keyword evidence="7" id="KW-0677">Repeat</keyword>
<evidence type="ECO:0000313" key="16">
    <source>
        <dbReference type="EMBL" id="EIE22416.1"/>
    </source>
</evidence>
<feature type="domain" description="CBS" evidence="15">
    <location>
        <begin position="986"/>
        <end position="1023"/>
    </location>
</feature>
<dbReference type="InterPro" id="IPR014743">
    <property type="entry name" value="Cl-channel_core"/>
</dbReference>
<feature type="compositionally biased region" description="Low complexity" evidence="13">
    <location>
        <begin position="1045"/>
        <end position="1054"/>
    </location>
</feature>
<dbReference type="InterPro" id="IPR001611">
    <property type="entry name" value="Leu-rich_rpt"/>
</dbReference>
<feature type="transmembrane region" description="Helical" evidence="14">
    <location>
        <begin position="214"/>
        <end position="235"/>
    </location>
</feature>
<dbReference type="GeneID" id="17040402"/>
<feature type="transmembrane region" description="Helical" evidence="14">
    <location>
        <begin position="242"/>
        <end position="260"/>
    </location>
</feature>
<feature type="transmembrane region" description="Helical" evidence="14">
    <location>
        <begin position="674"/>
        <end position="690"/>
    </location>
</feature>
<evidence type="ECO:0000256" key="2">
    <source>
        <dbReference type="ARBA" id="ARBA00004430"/>
    </source>
</evidence>
<dbReference type="PANTHER" id="PTHR11689:SF161">
    <property type="entry name" value="CHLORIDE CHANNEL PROTEIN"/>
    <property type="match status" value="1"/>
</dbReference>
<dbReference type="InterPro" id="IPR003591">
    <property type="entry name" value="Leu-rich_rpt_typical-subtyp"/>
</dbReference>
<dbReference type="Pfam" id="PF00560">
    <property type="entry name" value="LRR_1"/>
    <property type="match status" value="1"/>
</dbReference>
<evidence type="ECO:0000256" key="4">
    <source>
        <dbReference type="ARBA" id="ARBA00022448"/>
    </source>
</evidence>
<dbReference type="SMART" id="SM00369">
    <property type="entry name" value="LRR_TYP"/>
    <property type="match status" value="3"/>
</dbReference>
<feature type="transmembrane region" description="Helical" evidence="14">
    <location>
        <begin position="416"/>
        <end position="436"/>
    </location>
</feature>
<accession>I0YVJ7</accession>